<gene>
    <name evidence="2" type="ORF">ACFSW8_01285</name>
</gene>
<protein>
    <submittedName>
        <fullName evidence="2">GIY-YIG nuclease family protein</fullName>
    </submittedName>
</protein>
<dbReference type="SMART" id="SM00974">
    <property type="entry name" value="T5orf172"/>
    <property type="match status" value="1"/>
</dbReference>
<comment type="caution">
    <text evidence="2">The sequence shown here is derived from an EMBL/GenBank/DDBJ whole genome shotgun (WGS) entry which is preliminary data.</text>
</comment>
<reference evidence="3" key="1">
    <citation type="journal article" date="2019" name="Int. J. Syst. Evol. Microbiol.">
        <title>The Global Catalogue of Microorganisms (GCM) 10K type strain sequencing project: providing services to taxonomists for standard genome sequencing and annotation.</title>
        <authorList>
            <consortium name="The Broad Institute Genomics Platform"/>
            <consortium name="The Broad Institute Genome Sequencing Center for Infectious Disease"/>
            <person name="Wu L."/>
            <person name="Ma J."/>
        </authorList>
    </citation>
    <scope>NUCLEOTIDE SEQUENCE [LARGE SCALE GENOMIC DNA]</scope>
    <source>
        <strain evidence="3">CCUG 57942</strain>
    </source>
</reference>
<dbReference type="EMBL" id="JBHUJB010000007">
    <property type="protein sequence ID" value="MFD2157525.1"/>
    <property type="molecule type" value="Genomic_DNA"/>
</dbReference>
<feature type="domain" description="Bacteriophage T5 Orf172 DNA-binding" evidence="1">
    <location>
        <begin position="14"/>
        <end position="94"/>
    </location>
</feature>
<organism evidence="2 3">
    <name type="scientific">Rubritalea tangerina</name>
    <dbReference type="NCBI Taxonomy" id="430798"/>
    <lineage>
        <taxon>Bacteria</taxon>
        <taxon>Pseudomonadati</taxon>
        <taxon>Verrucomicrobiota</taxon>
        <taxon>Verrucomicrobiia</taxon>
        <taxon>Verrucomicrobiales</taxon>
        <taxon>Rubritaleaceae</taxon>
        <taxon>Rubritalea</taxon>
    </lineage>
</organism>
<dbReference type="InterPro" id="IPR018306">
    <property type="entry name" value="Phage_T5_Orf172_DNA-bd"/>
</dbReference>
<accession>A0ABW4Z700</accession>
<evidence type="ECO:0000313" key="3">
    <source>
        <dbReference type="Proteomes" id="UP001597389"/>
    </source>
</evidence>
<evidence type="ECO:0000313" key="2">
    <source>
        <dbReference type="EMBL" id="MFD2157525.1"/>
    </source>
</evidence>
<dbReference type="Pfam" id="PF10544">
    <property type="entry name" value="T5orf172"/>
    <property type="match status" value="1"/>
</dbReference>
<evidence type="ECO:0000259" key="1">
    <source>
        <dbReference type="SMART" id="SM00974"/>
    </source>
</evidence>
<name>A0ABW4Z700_9BACT</name>
<dbReference type="Proteomes" id="UP001597389">
    <property type="component" value="Unassembled WGS sequence"/>
</dbReference>
<sequence length="203" mass="22935">MNNEQGIVYVLTNPVMDGLVKIGKTSRDEVQTRLNELYSTGVPVPFECAYAARVEDYSKVERAFHQAFGPYRINSKREFFKIEADQAIALLRLMALEDVTPSIIEEATKVDSETQKSSKKVIRRPNQNFLEMGLKIGDTITFSQGDETAVIASGRKVLFRGEEVSLTYVTKTLLNDGAYDVAPGGYWYYGDRSLRDIYNETYS</sequence>
<dbReference type="RefSeq" id="WP_377090086.1">
    <property type="nucleotide sequence ID" value="NZ_JBHSJL010000014.1"/>
</dbReference>
<proteinExistence type="predicted"/>
<keyword evidence="3" id="KW-1185">Reference proteome</keyword>